<evidence type="ECO:0000256" key="8">
    <source>
        <dbReference type="ARBA" id="ARBA00022741"/>
    </source>
</evidence>
<evidence type="ECO:0000313" key="13">
    <source>
        <dbReference type="EMBL" id="SFN86194.1"/>
    </source>
</evidence>
<dbReference type="PANTHER" id="PTHR17490:SF16">
    <property type="entry name" value="THREONYLCARBAMOYL-AMP SYNTHASE"/>
    <property type="match status" value="1"/>
</dbReference>
<dbReference type="GO" id="GO:0005524">
    <property type="term" value="F:ATP binding"/>
    <property type="evidence" value="ECO:0007669"/>
    <property type="project" value="UniProtKB-KW"/>
</dbReference>
<dbReference type="EMBL" id="FOVN01000005">
    <property type="protein sequence ID" value="SFN86194.1"/>
    <property type="molecule type" value="Genomic_DNA"/>
</dbReference>
<evidence type="ECO:0000256" key="3">
    <source>
        <dbReference type="ARBA" id="ARBA00012584"/>
    </source>
</evidence>
<proteinExistence type="inferred from homology"/>
<dbReference type="Pfam" id="PF01300">
    <property type="entry name" value="Sua5_yciO_yrdC"/>
    <property type="match status" value="1"/>
</dbReference>
<accession>A0A1I5CH14</accession>
<dbReference type="SUPFAM" id="SSF55821">
    <property type="entry name" value="YrdC/RibB"/>
    <property type="match status" value="1"/>
</dbReference>
<dbReference type="PROSITE" id="PS51163">
    <property type="entry name" value="YRDC"/>
    <property type="match status" value="1"/>
</dbReference>
<dbReference type="PANTHER" id="PTHR17490">
    <property type="entry name" value="SUA5"/>
    <property type="match status" value="1"/>
</dbReference>
<dbReference type="GO" id="GO:0061710">
    <property type="term" value="F:L-threonylcarbamoyladenylate synthase"/>
    <property type="evidence" value="ECO:0007669"/>
    <property type="project" value="UniProtKB-EC"/>
</dbReference>
<dbReference type="OrthoDB" id="9814580at2"/>
<dbReference type="EC" id="2.7.7.87" evidence="3"/>
<name>A0A1I5CH14_9FLAO</name>
<evidence type="ECO:0000256" key="9">
    <source>
        <dbReference type="ARBA" id="ARBA00022840"/>
    </source>
</evidence>
<keyword evidence="8" id="KW-0547">Nucleotide-binding</keyword>
<dbReference type="InterPro" id="IPR050156">
    <property type="entry name" value="TC-AMP_synthase_SUA5"/>
</dbReference>
<keyword evidence="4" id="KW-0963">Cytoplasm</keyword>
<reference evidence="14" key="1">
    <citation type="submission" date="2016-10" db="EMBL/GenBank/DDBJ databases">
        <authorList>
            <person name="Varghese N."/>
            <person name="Submissions S."/>
        </authorList>
    </citation>
    <scope>NUCLEOTIDE SEQUENCE [LARGE SCALE GENOMIC DNA]</scope>
    <source>
        <strain evidence="14">DSM 23925</strain>
    </source>
</reference>
<keyword evidence="9" id="KW-0067">ATP-binding</keyword>
<feature type="domain" description="YrdC-like" evidence="12">
    <location>
        <begin position="1"/>
        <end position="185"/>
    </location>
</feature>
<dbReference type="RefSeq" id="WP_092208809.1">
    <property type="nucleotide sequence ID" value="NZ_FOVN01000005.1"/>
</dbReference>
<dbReference type="Proteomes" id="UP000198705">
    <property type="component" value="Unassembled WGS sequence"/>
</dbReference>
<protein>
    <recommendedName>
        <fullName evidence="10">L-threonylcarbamoyladenylate synthase</fullName>
        <ecNumber evidence="3">2.7.7.87</ecNumber>
    </recommendedName>
    <alternativeName>
        <fullName evidence="10">L-threonylcarbamoyladenylate synthase</fullName>
    </alternativeName>
</protein>
<keyword evidence="14" id="KW-1185">Reference proteome</keyword>
<organism evidence="13 14">
    <name type="scientific">Bizionia echini</name>
    <dbReference type="NCBI Taxonomy" id="649333"/>
    <lineage>
        <taxon>Bacteria</taxon>
        <taxon>Pseudomonadati</taxon>
        <taxon>Bacteroidota</taxon>
        <taxon>Flavobacteriia</taxon>
        <taxon>Flavobacteriales</taxon>
        <taxon>Flavobacteriaceae</taxon>
        <taxon>Bizionia</taxon>
    </lineage>
</organism>
<sequence length="185" mass="20570">MSELYTALENLKQGKTILYPTDTIWGLGCDATNAKAVSKIYAIKNRIESKALICLVSSLNMLKTHIEEIPEAAIHFLETATKPTTIIYNNPKLVATNLIAQDNTLAIRMVHEGFAYELIELFQKPIVSTSANISGQASPKSFKEIHEDILKDVDYVVNLQNEKINTKPSTIIKLDKDGNVTVLRP</sequence>
<dbReference type="GO" id="GO:0005737">
    <property type="term" value="C:cytoplasm"/>
    <property type="evidence" value="ECO:0007669"/>
    <property type="project" value="UniProtKB-SubCell"/>
</dbReference>
<dbReference type="InterPro" id="IPR006070">
    <property type="entry name" value="Sua5-like_dom"/>
</dbReference>
<dbReference type="GO" id="GO:0000049">
    <property type="term" value="F:tRNA binding"/>
    <property type="evidence" value="ECO:0007669"/>
    <property type="project" value="TreeGrafter"/>
</dbReference>
<comment type="subcellular location">
    <subcellularLocation>
        <location evidence="1">Cytoplasm</location>
    </subcellularLocation>
</comment>
<evidence type="ECO:0000256" key="11">
    <source>
        <dbReference type="ARBA" id="ARBA00048366"/>
    </source>
</evidence>
<keyword evidence="5" id="KW-0808">Transferase</keyword>
<dbReference type="NCBIfam" id="TIGR00057">
    <property type="entry name" value="L-threonylcarbamoyladenylate synthase"/>
    <property type="match status" value="1"/>
</dbReference>
<evidence type="ECO:0000256" key="10">
    <source>
        <dbReference type="ARBA" id="ARBA00029774"/>
    </source>
</evidence>
<evidence type="ECO:0000256" key="5">
    <source>
        <dbReference type="ARBA" id="ARBA00022679"/>
    </source>
</evidence>
<dbReference type="GO" id="GO:0006450">
    <property type="term" value="P:regulation of translational fidelity"/>
    <property type="evidence" value="ECO:0007669"/>
    <property type="project" value="TreeGrafter"/>
</dbReference>
<dbReference type="STRING" id="649333.SAMN04487989_10570"/>
<evidence type="ECO:0000256" key="6">
    <source>
        <dbReference type="ARBA" id="ARBA00022694"/>
    </source>
</evidence>
<dbReference type="InterPro" id="IPR017945">
    <property type="entry name" value="DHBP_synth_RibB-like_a/b_dom"/>
</dbReference>
<dbReference type="GO" id="GO:0003725">
    <property type="term" value="F:double-stranded RNA binding"/>
    <property type="evidence" value="ECO:0007669"/>
    <property type="project" value="InterPro"/>
</dbReference>
<evidence type="ECO:0000256" key="1">
    <source>
        <dbReference type="ARBA" id="ARBA00004496"/>
    </source>
</evidence>
<gene>
    <name evidence="13" type="ORF">SAMN04487989_10570</name>
</gene>
<evidence type="ECO:0000256" key="2">
    <source>
        <dbReference type="ARBA" id="ARBA00007663"/>
    </source>
</evidence>
<comment type="catalytic activity">
    <reaction evidence="11">
        <text>L-threonine + hydrogencarbonate + ATP = L-threonylcarbamoyladenylate + diphosphate + H2O</text>
        <dbReference type="Rhea" id="RHEA:36407"/>
        <dbReference type="ChEBI" id="CHEBI:15377"/>
        <dbReference type="ChEBI" id="CHEBI:17544"/>
        <dbReference type="ChEBI" id="CHEBI:30616"/>
        <dbReference type="ChEBI" id="CHEBI:33019"/>
        <dbReference type="ChEBI" id="CHEBI:57926"/>
        <dbReference type="ChEBI" id="CHEBI:73682"/>
        <dbReference type="EC" id="2.7.7.87"/>
    </reaction>
</comment>
<keyword evidence="7" id="KW-0548">Nucleotidyltransferase</keyword>
<evidence type="ECO:0000256" key="4">
    <source>
        <dbReference type="ARBA" id="ARBA00022490"/>
    </source>
</evidence>
<evidence type="ECO:0000259" key="12">
    <source>
        <dbReference type="PROSITE" id="PS51163"/>
    </source>
</evidence>
<dbReference type="AlphaFoldDB" id="A0A1I5CH14"/>
<dbReference type="Gene3D" id="3.90.870.10">
    <property type="entry name" value="DHBP synthase"/>
    <property type="match status" value="1"/>
</dbReference>
<comment type="similarity">
    <text evidence="2">Belongs to the SUA5 family.</text>
</comment>
<evidence type="ECO:0000256" key="7">
    <source>
        <dbReference type="ARBA" id="ARBA00022695"/>
    </source>
</evidence>
<keyword evidence="6" id="KW-0819">tRNA processing</keyword>
<dbReference type="GO" id="GO:0008033">
    <property type="term" value="P:tRNA processing"/>
    <property type="evidence" value="ECO:0007669"/>
    <property type="project" value="UniProtKB-KW"/>
</dbReference>
<evidence type="ECO:0000313" key="14">
    <source>
        <dbReference type="Proteomes" id="UP000198705"/>
    </source>
</evidence>